<evidence type="ECO:0000259" key="5">
    <source>
        <dbReference type="Pfam" id="PF00582"/>
    </source>
</evidence>
<evidence type="ECO:0000256" key="1">
    <source>
        <dbReference type="ARBA" id="ARBA00004496"/>
    </source>
</evidence>
<evidence type="ECO:0000256" key="4">
    <source>
        <dbReference type="ARBA" id="ARBA00022490"/>
    </source>
</evidence>
<dbReference type="Gene3D" id="3.40.50.620">
    <property type="entry name" value="HUPs"/>
    <property type="match status" value="2"/>
</dbReference>
<dbReference type="Pfam" id="PF00582">
    <property type="entry name" value="Usp"/>
    <property type="match status" value="2"/>
</dbReference>
<reference evidence="6 7" key="2">
    <citation type="journal article" date="2011" name="J. Bacteriol.">
        <title>Complete genome sequence of the anaerobic, halophilic alkalithermophile Natranaerobius thermophilus JW/NM-WN-LF.</title>
        <authorList>
            <person name="Zhao B."/>
            <person name="Mesbah N.M."/>
            <person name="Dalin E."/>
            <person name="Goodwin L."/>
            <person name="Nolan M."/>
            <person name="Pitluck S."/>
            <person name="Chertkov O."/>
            <person name="Brettin T.S."/>
            <person name="Han J."/>
            <person name="Larimer F.W."/>
            <person name="Land M.L."/>
            <person name="Hauser L."/>
            <person name="Kyrpides N."/>
            <person name="Wiegel J."/>
        </authorList>
    </citation>
    <scope>NUCLEOTIDE SEQUENCE [LARGE SCALE GENOMIC DNA]</scope>
    <source>
        <strain evidence="7">ATCC BAA-1301 / DSM 18059 / JW/NM-WN-LF</strain>
    </source>
</reference>
<evidence type="ECO:0000256" key="2">
    <source>
        <dbReference type="ARBA" id="ARBA00008791"/>
    </source>
</evidence>
<dbReference type="InterPro" id="IPR006016">
    <property type="entry name" value="UspA"/>
</dbReference>
<dbReference type="SUPFAM" id="SSF52402">
    <property type="entry name" value="Adenine nucleotide alpha hydrolases-like"/>
    <property type="match status" value="2"/>
</dbReference>
<dbReference type="CDD" id="cd00293">
    <property type="entry name" value="USP-like"/>
    <property type="match status" value="2"/>
</dbReference>
<dbReference type="InterPro" id="IPR006015">
    <property type="entry name" value="Universal_stress_UspA"/>
</dbReference>
<evidence type="ECO:0000313" key="6">
    <source>
        <dbReference type="EMBL" id="ACB84204.1"/>
    </source>
</evidence>
<proteinExistence type="inferred from homology"/>
<dbReference type="KEGG" id="nth:Nther_0609"/>
<gene>
    <name evidence="6" type="ordered locus">Nther_0609</name>
</gene>
<dbReference type="InParanoid" id="B2A6S3"/>
<reference evidence="6 7" key="1">
    <citation type="submission" date="2008-04" db="EMBL/GenBank/DDBJ databases">
        <title>Complete sequence of chromosome of Natranaerobius thermophilus JW/NM-WN-LF.</title>
        <authorList>
            <consortium name="US DOE Joint Genome Institute"/>
            <person name="Copeland A."/>
            <person name="Lucas S."/>
            <person name="Lapidus A."/>
            <person name="Glavina del Rio T."/>
            <person name="Dalin E."/>
            <person name="Tice H."/>
            <person name="Bruce D."/>
            <person name="Goodwin L."/>
            <person name="Pitluck S."/>
            <person name="Chertkov O."/>
            <person name="Brettin T."/>
            <person name="Detter J.C."/>
            <person name="Han C."/>
            <person name="Kuske C.R."/>
            <person name="Schmutz J."/>
            <person name="Larimer F."/>
            <person name="Land M."/>
            <person name="Hauser L."/>
            <person name="Kyrpides N."/>
            <person name="Lykidis A."/>
            <person name="Mesbah N.M."/>
            <person name="Wiegel J."/>
        </authorList>
    </citation>
    <scope>NUCLEOTIDE SEQUENCE [LARGE SCALE GENOMIC DNA]</scope>
    <source>
        <strain evidence="7">ATCC BAA-1301 / DSM 18059 / JW/NM-WN-LF</strain>
    </source>
</reference>
<dbReference type="InterPro" id="IPR014729">
    <property type="entry name" value="Rossmann-like_a/b/a_fold"/>
</dbReference>
<name>B2A6S3_NATTJ</name>
<dbReference type="OrthoDB" id="9794782at2"/>
<dbReference type="RefSeq" id="WP_012447089.1">
    <property type="nucleotide sequence ID" value="NC_010718.1"/>
</dbReference>
<comment type="subunit">
    <text evidence="3">Homodimer.</text>
</comment>
<dbReference type="Proteomes" id="UP000001683">
    <property type="component" value="Chromosome"/>
</dbReference>
<dbReference type="PANTHER" id="PTHR46268:SF23">
    <property type="entry name" value="UNIVERSAL STRESS PROTEIN A-RELATED"/>
    <property type="match status" value="1"/>
</dbReference>
<feature type="domain" description="UspA" evidence="5">
    <location>
        <begin position="156"/>
        <end position="283"/>
    </location>
</feature>
<comment type="subcellular location">
    <subcellularLocation>
        <location evidence="1">Cytoplasm</location>
    </subcellularLocation>
</comment>
<dbReference type="AlphaFoldDB" id="B2A6S3"/>
<protein>
    <submittedName>
        <fullName evidence="6">UspA domain protein</fullName>
    </submittedName>
</protein>
<comment type="similarity">
    <text evidence="2">Belongs to the universal stress protein A family.</text>
</comment>
<dbReference type="PANTHER" id="PTHR46268">
    <property type="entry name" value="STRESS RESPONSE PROTEIN NHAX"/>
    <property type="match status" value="1"/>
</dbReference>
<dbReference type="EMBL" id="CP001034">
    <property type="protein sequence ID" value="ACB84204.1"/>
    <property type="molecule type" value="Genomic_DNA"/>
</dbReference>
<feature type="domain" description="UspA" evidence="5">
    <location>
        <begin position="1"/>
        <end position="126"/>
    </location>
</feature>
<accession>B2A6S3</accession>
<dbReference type="GO" id="GO:0005737">
    <property type="term" value="C:cytoplasm"/>
    <property type="evidence" value="ECO:0007669"/>
    <property type="project" value="UniProtKB-SubCell"/>
</dbReference>
<organism evidence="6 7">
    <name type="scientific">Natranaerobius thermophilus (strain ATCC BAA-1301 / DSM 18059 / JW/NM-WN-LF)</name>
    <dbReference type="NCBI Taxonomy" id="457570"/>
    <lineage>
        <taxon>Bacteria</taxon>
        <taxon>Bacillati</taxon>
        <taxon>Bacillota</taxon>
        <taxon>Clostridia</taxon>
        <taxon>Natranaerobiales</taxon>
        <taxon>Natranaerobiaceae</taxon>
        <taxon>Natranaerobius</taxon>
    </lineage>
</organism>
<evidence type="ECO:0000256" key="3">
    <source>
        <dbReference type="ARBA" id="ARBA00011738"/>
    </source>
</evidence>
<keyword evidence="7" id="KW-1185">Reference proteome</keyword>
<dbReference type="HOGENOM" id="CLU_982911_0_0_9"/>
<dbReference type="STRING" id="457570.Nther_0609"/>
<dbReference type="eggNOG" id="COG0589">
    <property type="taxonomic scope" value="Bacteria"/>
</dbReference>
<keyword evidence="4" id="KW-0963">Cytoplasm</keyword>
<dbReference type="PRINTS" id="PR01438">
    <property type="entry name" value="UNVRSLSTRESS"/>
</dbReference>
<sequence length="283" mass="31582">MFKKALMPLTLREQQDEFLSSVSLLAKLSTNTVHLCHVIDSGFTKYSLVSNKIKLYKNILADKFPSLNVSSEILSGHAGSKIIESAKTSESEFIYLPASQRHRLGQLLIGSTASDVVRLSDRPVFVHKSQPIIKFEESNSEIEKENNDHNKGLFGQVIVAIDFGPNTDRTSYSLTELGNLASTVTYLHIGKRAGDPFSESKRREHVQQQLEELKKDYQCYCHDINTRDRIGIPSKEILKEAKQTQADLIILGKLKVKSPGEIIMGTTAERVLKGTQSSVLIIP</sequence>
<evidence type="ECO:0000313" key="7">
    <source>
        <dbReference type="Proteomes" id="UP000001683"/>
    </source>
</evidence>